<dbReference type="EMBL" id="QSRJ01000001">
    <property type="protein sequence ID" value="RGL12142.1"/>
    <property type="molecule type" value="Genomic_DNA"/>
</dbReference>
<comment type="caution">
    <text evidence="1">The sequence shown here is derived from an EMBL/GenBank/DDBJ whole genome shotgun (WGS) entry which is preliminary data.</text>
</comment>
<dbReference type="GO" id="GO:0004061">
    <property type="term" value="F:arylformamidase activity"/>
    <property type="evidence" value="ECO:0007669"/>
    <property type="project" value="InterPro"/>
</dbReference>
<evidence type="ECO:0000313" key="1">
    <source>
        <dbReference type="EMBL" id="RGL12142.1"/>
    </source>
</evidence>
<accession>A0A3E4QY73</accession>
<dbReference type="PANTHER" id="PTHR31118:SF12">
    <property type="entry name" value="CYCLASE-LIKE PROTEIN 2"/>
    <property type="match status" value="1"/>
</dbReference>
<dbReference type="InterPro" id="IPR037175">
    <property type="entry name" value="KFase_sf"/>
</dbReference>
<dbReference type="InterPro" id="IPR007325">
    <property type="entry name" value="KFase/CYL"/>
</dbReference>
<dbReference type="Proteomes" id="UP000260943">
    <property type="component" value="Unassembled WGS sequence"/>
</dbReference>
<evidence type="ECO:0000313" key="2">
    <source>
        <dbReference type="Proteomes" id="UP000260943"/>
    </source>
</evidence>
<dbReference type="AlphaFoldDB" id="A0A3E4QY73"/>
<organism evidence="1 2">
    <name type="scientific">Collinsella tanakaei</name>
    <dbReference type="NCBI Taxonomy" id="626935"/>
    <lineage>
        <taxon>Bacteria</taxon>
        <taxon>Bacillati</taxon>
        <taxon>Actinomycetota</taxon>
        <taxon>Coriobacteriia</taxon>
        <taxon>Coriobacteriales</taxon>
        <taxon>Coriobacteriaceae</taxon>
        <taxon>Collinsella</taxon>
    </lineage>
</organism>
<protein>
    <submittedName>
        <fullName evidence="1">Cyclase family protein</fullName>
    </submittedName>
</protein>
<sequence length="251" mass="28214">MSLWQDLEKLKACTWAELSHPLNNQSPYWGGIPDGSVELCRTVFDYDEEMLSCRIHTYKFPGQFGTHVDFPCHFTPDHLSSQAFGGKQMAMPLVVIDLTSKIAANGPDTAIEVEDILAWEAEHGRIPQGAFVALRTDWYKRWPDNDALNNFDEEGGEHCPGWSIPALEFLYEQRGIAMNGHETFDTDASYLAVEADDLAAERWVLDHGHLQVEVMCNLDKVPATGAIIFVMWPRIEDATGMPVRAVAVFEE</sequence>
<dbReference type="RefSeq" id="WP_117678669.1">
    <property type="nucleotide sequence ID" value="NZ_CAJJKC010000008.1"/>
</dbReference>
<gene>
    <name evidence="1" type="ORF">DXC81_00255</name>
</gene>
<name>A0A3E4QY73_9ACTN</name>
<dbReference type="GO" id="GO:0019441">
    <property type="term" value="P:L-tryptophan catabolic process to kynurenine"/>
    <property type="evidence" value="ECO:0007669"/>
    <property type="project" value="InterPro"/>
</dbReference>
<dbReference type="SUPFAM" id="SSF102198">
    <property type="entry name" value="Putative cyclase"/>
    <property type="match status" value="1"/>
</dbReference>
<dbReference type="Pfam" id="PF04199">
    <property type="entry name" value="Cyclase"/>
    <property type="match status" value="1"/>
</dbReference>
<proteinExistence type="predicted"/>
<dbReference type="PANTHER" id="PTHR31118">
    <property type="entry name" value="CYCLASE-LIKE PROTEIN 2"/>
    <property type="match status" value="1"/>
</dbReference>
<dbReference type="Gene3D" id="3.50.30.50">
    <property type="entry name" value="Putative cyclase"/>
    <property type="match status" value="1"/>
</dbReference>
<reference evidence="1 2" key="1">
    <citation type="submission" date="2018-08" db="EMBL/GenBank/DDBJ databases">
        <title>A genome reference for cultivated species of the human gut microbiota.</title>
        <authorList>
            <person name="Zou Y."/>
            <person name="Xue W."/>
            <person name="Luo G."/>
        </authorList>
    </citation>
    <scope>NUCLEOTIDE SEQUENCE [LARGE SCALE GENOMIC DNA]</scope>
    <source>
        <strain evidence="1 2">TF08-14</strain>
    </source>
</reference>